<comment type="caution">
    <text evidence="2">The sequence shown here is derived from an EMBL/GenBank/DDBJ whole genome shotgun (WGS) entry which is preliminary data.</text>
</comment>
<feature type="compositionally biased region" description="Polar residues" evidence="1">
    <location>
        <begin position="765"/>
        <end position="776"/>
    </location>
</feature>
<protein>
    <submittedName>
        <fullName evidence="2">Uncharacterized protein</fullName>
    </submittedName>
</protein>
<feature type="compositionally biased region" description="Polar residues" evidence="1">
    <location>
        <begin position="274"/>
        <end position="283"/>
    </location>
</feature>
<gene>
    <name evidence="2" type="ORF">P43SY_004561</name>
</gene>
<feature type="region of interest" description="Disordered" evidence="1">
    <location>
        <begin position="612"/>
        <end position="633"/>
    </location>
</feature>
<feature type="region of interest" description="Disordered" evidence="1">
    <location>
        <begin position="274"/>
        <end position="303"/>
    </location>
</feature>
<proteinExistence type="predicted"/>
<evidence type="ECO:0000313" key="3">
    <source>
        <dbReference type="Proteomes" id="UP001209570"/>
    </source>
</evidence>
<feature type="compositionally biased region" description="Low complexity" evidence="1">
    <location>
        <begin position="370"/>
        <end position="379"/>
    </location>
</feature>
<feature type="compositionally biased region" description="Basic and acidic residues" evidence="1">
    <location>
        <begin position="836"/>
        <end position="845"/>
    </location>
</feature>
<keyword evidence="3" id="KW-1185">Reference proteome</keyword>
<name>A0AAD5M8N7_PYTIN</name>
<feature type="region of interest" description="Disordered" evidence="1">
    <location>
        <begin position="753"/>
        <end position="845"/>
    </location>
</feature>
<feature type="compositionally biased region" description="Pro residues" evidence="1">
    <location>
        <begin position="346"/>
        <end position="369"/>
    </location>
</feature>
<accession>A0AAD5M8N7</accession>
<dbReference type="AlphaFoldDB" id="A0AAD5M8N7"/>
<feature type="compositionally biased region" description="Low complexity" evidence="1">
    <location>
        <begin position="777"/>
        <end position="800"/>
    </location>
</feature>
<feature type="compositionally biased region" description="Low complexity" evidence="1">
    <location>
        <begin position="1"/>
        <end position="27"/>
    </location>
</feature>
<dbReference type="EMBL" id="JAKCXM010000029">
    <property type="protein sequence ID" value="KAJ0406736.1"/>
    <property type="molecule type" value="Genomic_DNA"/>
</dbReference>
<feature type="region of interest" description="Disordered" evidence="1">
    <location>
        <begin position="193"/>
        <end position="214"/>
    </location>
</feature>
<evidence type="ECO:0000313" key="2">
    <source>
        <dbReference type="EMBL" id="KAJ0406736.1"/>
    </source>
</evidence>
<feature type="compositionally biased region" description="Low complexity" evidence="1">
    <location>
        <begin position="54"/>
        <end position="84"/>
    </location>
</feature>
<feature type="region of interest" description="Disordered" evidence="1">
    <location>
        <begin position="1"/>
        <end position="87"/>
    </location>
</feature>
<evidence type="ECO:0000256" key="1">
    <source>
        <dbReference type="SAM" id="MobiDB-lite"/>
    </source>
</evidence>
<organism evidence="2 3">
    <name type="scientific">Pythium insidiosum</name>
    <name type="common">Pythiosis disease agent</name>
    <dbReference type="NCBI Taxonomy" id="114742"/>
    <lineage>
        <taxon>Eukaryota</taxon>
        <taxon>Sar</taxon>
        <taxon>Stramenopiles</taxon>
        <taxon>Oomycota</taxon>
        <taxon>Peronosporomycetes</taxon>
        <taxon>Pythiales</taxon>
        <taxon>Pythiaceae</taxon>
        <taxon>Pythium</taxon>
    </lineage>
</organism>
<feature type="region of interest" description="Disordered" evidence="1">
    <location>
        <begin position="325"/>
        <end position="379"/>
    </location>
</feature>
<dbReference type="Proteomes" id="UP001209570">
    <property type="component" value="Unassembled WGS sequence"/>
</dbReference>
<reference evidence="2" key="1">
    <citation type="submission" date="2021-12" db="EMBL/GenBank/DDBJ databases">
        <title>Prjna785345.</title>
        <authorList>
            <person name="Rujirawat T."/>
            <person name="Krajaejun T."/>
        </authorList>
    </citation>
    <scope>NUCLEOTIDE SEQUENCE</scope>
    <source>
        <strain evidence="2">Pi057C3</strain>
    </source>
</reference>
<sequence length="845" mass="89049">MWAPSSSSTAASSSSSSSSPADRTSSPGEPSINRPPTIKEFHPRQPSGVWTYDAAHAQSQPPAAQSRSGRPSGDASPSAASTSSLWSHHGNGVIGANYIHNHVSKSRLLWNRSAPEEEEREEEALPSYLTYLQPAFRPSSSPSSSSVAASPSSAGASHERRAAASASLGAAFASGLTVNTAINANGWDDAVAGRRSGSSPAPPGVSSSMLSTHTSSGHAAFGSTLSLSGTSFGSLTAAPGLGTAGVPPSSPSTVEAKSQELAWALQEFVRQQVNTQLASSPSPQAGGRRSGTPTSASCSSCQCEPLKARVSDLEQKLLVLQQQMSGLLSNPPPPPPPPHGHHVHVPAPPLPPLPATPPLLQPPLPPAPPSGGSSASMSSSVAAPSSAAAASGAPGLAGASSAINDRVSTLEGRQSAFQSQLAQISKVLGVPIGKHGKNSQLKTLVQSLRDEIDTKLATVSKDVENKCLSQLEETITSKVRSHVDERMRHLPSAPGNANGQHLSYDAVLGALAEEHEATLTKLSSYFEDRLAQESSQRSSLESRMQRRLGEQEEWLQQLEGEFGSWHDTSSSVSAQLRVLHNKVNEMEGKWLDEQGKWDKVAADVQVLVTTTTTMSSTRTSGGSSPSPDGSSSTIEALTRTVHHLQSQHKQLQGDLSTETTALREHVALMDTWVQTTRQETRDLGKTVKGMKQLVEKLVRDTGSAEDLLQQYVSTITHQVASVTRQYVSVRIRDNNRMLDATLRARIPAYAESEAQGVALERPAEKQTQSSQDSDGVSPSKTSNSSVASSSTEAASSPLSSFELRADEDDETIQALLLSQRMEPSGAGAVTPTTPEIMDKEELSEP</sequence>